<evidence type="ECO:0000256" key="5">
    <source>
        <dbReference type="ARBA" id="ARBA00022692"/>
    </source>
</evidence>
<feature type="region of interest" description="Disordered" evidence="8">
    <location>
        <begin position="152"/>
        <end position="177"/>
    </location>
</feature>
<reference evidence="10" key="1">
    <citation type="journal article" date="2018" name="Genome Biol. Evol.">
        <title>Genomics and development of Lentinus tigrinus, a white-rot wood-decaying mushroom with dimorphic fruiting bodies.</title>
        <authorList>
            <person name="Wu B."/>
            <person name="Xu Z."/>
            <person name="Knudson A."/>
            <person name="Carlson A."/>
            <person name="Chen N."/>
            <person name="Kovaka S."/>
            <person name="LaButti K."/>
            <person name="Lipzen A."/>
            <person name="Pennachio C."/>
            <person name="Riley R."/>
            <person name="Schakwitz W."/>
            <person name="Umezawa K."/>
            <person name="Ohm R.A."/>
            <person name="Grigoriev I.V."/>
            <person name="Nagy L.G."/>
            <person name="Gibbons J."/>
            <person name="Hibbett D."/>
        </authorList>
    </citation>
    <scope>NUCLEOTIDE SEQUENCE [LARGE SCALE GENOMIC DNA]</scope>
    <source>
        <strain evidence="10">ALCF2SS1-6</strain>
    </source>
</reference>
<dbReference type="PANTHER" id="PTHR31595">
    <property type="entry name" value="LONG-CHAIN-ALCOHOL O-FATTY-ACYLTRANSFERASE 3-RELATED"/>
    <property type="match status" value="1"/>
</dbReference>
<dbReference type="PANTHER" id="PTHR31595:SF57">
    <property type="entry name" value="OS04G0481900 PROTEIN"/>
    <property type="match status" value="1"/>
</dbReference>
<name>A0A5C2SSD7_9APHY</name>
<comment type="similarity">
    <text evidence="3">Belongs to the wax synthase family.</text>
</comment>
<accession>A0A5C2SSD7</accession>
<dbReference type="GO" id="GO:0008374">
    <property type="term" value="F:O-acyltransferase activity"/>
    <property type="evidence" value="ECO:0007669"/>
    <property type="project" value="InterPro"/>
</dbReference>
<organism evidence="10 11">
    <name type="scientific">Lentinus tigrinus ALCF2SS1-6</name>
    <dbReference type="NCBI Taxonomy" id="1328759"/>
    <lineage>
        <taxon>Eukaryota</taxon>
        <taxon>Fungi</taxon>
        <taxon>Dikarya</taxon>
        <taxon>Basidiomycota</taxon>
        <taxon>Agaricomycotina</taxon>
        <taxon>Agaricomycetes</taxon>
        <taxon>Polyporales</taxon>
        <taxon>Polyporaceae</taxon>
        <taxon>Lentinus</taxon>
    </lineage>
</organism>
<dbReference type="AlphaFoldDB" id="A0A5C2SSD7"/>
<evidence type="ECO:0000256" key="2">
    <source>
        <dbReference type="ARBA" id="ARBA00005179"/>
    </source>
</evidence>
<dbReference type="GO" id="GO:0006629">
    <property type="term" value="P:lipid metabolic process"/>
    <property type="evidence" value="ECO:0007669"/>
    <property type="project" value="InterPro"/>
</dbReference>
<dbReference type="GO" id="GO:0016020">
    <property type="term" value="C:membrane"/>
    <property type="evidence" value="ECO:0007669"/>
    <property type="project" value="UniProtKB-SubCell"/>
</dbReference>
<dbReference type="STRING" id="1328759.A0A5C2SSD7"/>
<keyword evidence="5" id="KW-0812">Transmembrane</keyword>
<evidence type="ECO:0000313" key="11">
    <source>
        <dbReference type="Proteomes" id="UP000313359"/>
    </source>
</evidence>
<dbReference type="EMBL" id="ML122251">
    <property type="protein sequence ID" value="RPD65979.1"/>
    <property type="molecule type" value="Genomic_DNA"/>
</dbReference>
<dbReference type="InterPro" id="IPR032805">
    <property type="entry name" value="Wax_synthase_dom"/>
</dbReference>
<keyword evidence="4" id="KW-0808">Transferase</keyword>
<dbReference type="InterPro" id="IPR044851">
    <property type="entry name" value="Wax_synthase"/>
</dbReference>
<keyword evidence="7" id="KW-0472">Membrane</keyword>
<proteinExistence type="inferred from homology"/>
<feature type="compositionally biased region" description="Polar residues" evidence="8">
    <location>
        <begin position="159"/>
        <end position="168"/>
    </location>
</feature>
<keyword evidence="6" id="KW-1133">Transmembrane helix</keyword>
<dbReference type="Pfam" id="PF13813">
    <property type="entry name" value="MBOAT_2"/>
    <property type="match status" value="1"/>
</dbReference>
<sequence>MLWTTSESHMVATESATSVNFPSTRQHLALPEEYKAYLIHTSLPSEAEDRIHGLAEQAWGAIVPRTEDREPLTIRTTPYALAYLIPYFYMAYLGGSATGGGHHGDSVTFGYVREDPLMVRNEWNRGLMALVLIAKSIDFAFAPNGRLKTGEKTLPSIVQDHTSPSQSPKPGAKESVWTSGNPLASILPRPVFDALDVGLTMRGVGYDFGQYVYIHLAPVSSSRSAFVRTVVPRLIRNYMVMDVLDTVEKRDDLLPHLPPIQRYTISTALHALHGLLIYAHISVSYDMAALTGVLVLKQSPSSWPPVQGDLRSTRSLHRFWSRTWHQTLRHTFLLLGGFPGRWLAGDVGVVFGTFLASGLFHELGLMAAGKAFDHKVVAFFLLQAVGICLEKTYYSLTGRRVGGVAGAAWDALFVLGFGQMCSNGILDEQRTWACDTTGTVDERDQTACTAISRMCPVTNWKNLSAYSLRVPVNPAW</sequence>
<gene>
    <name evidence="10" type="ORF">L227DRAFT_597347</name>
</gene>
<evidence type="ECO:0000256" key="6">
    <source>
        <dbReference type="ARBA" id="ARBA00022989"/>
    </source>
</evidence>
<keyword evidence="11" id="KW-1185">Reference proteome</keyword>
<dbReference type="OrthoDB" id="1077582at2759"/>
<dbReference type="Proteomes" id="UP000313359">
    <property type="component" value="Unassembled WGS sequence"/>
</dbReference>
<evidence type="ECO:0000256" key="3">
    <source>
        <dbReference type="ARBA" id="ARBA00007282"/>
    </source>
</evidence>
<comment type="subcellular location">
    <subcellularLocation>
        <location evidence="1">Membrane</location>
        <topology evidence="1">Multi-pass membrane protein</topology>
    </subcellularLocation>
</comment>
<evidence type="ECO:0000256" key="4">
    <source>
        <dbReference type="ARBA" id="ARBA00022679"/>
    </source>
</evidence>
<feature type="domain" description="Wax synthase" evidence="9">
    <location>
        <begin position="303"/>
        <end position="382"/>
    </location>
</feature>
<evidence type="ECO:0000259" key="9">
    <source>
        <dbReference type="Pfam" id="PF13813"/>
    </source>
</evidence>
<evidence type="ECO:0000256" key="8">
    <source>
        <dbReference type="SAM" id="MobiDB-lite"/>
    </source>
</evidence>
<comment type="pathway">
    <text evidence="2">Secondary metabolite biosynthesis.</text>
</comment>
<evidence type="ECO:0000256" key="7">
    <source>
        <dbReference type="ARBA" id="ARBA00023136"/>
    </source>
</evidence>
<evidence type="ECO:0000313" key="10">
    <source>
        <dbReference type="EMBL" id="RPD65979.1"/>
    </source>
</evidence>
<evidence type="ECO:0000256" key="1">
    <source>
        <dbReference type="ARBA" id="ARBA00004141"/>
    </source>
</evidence>
<protein>
    <recommendedName>
        <fullName evidence="9">Wax synthase domain-containing protein</fullName>
    </recommendedName>
</protein>